<comment type="caution">
    <text evidence="4">The sequence shown here is derived from an EMBL/GenBank/DDBJ whole genome shotgun (WGS) entry which is preliminary data.</text>
</comment>
<feature type="region of interest" description="Disordered" evidence="2">
    <location>
        <begin position="133"/>
        <end position="157"/>
    </location>
</feature>
<dbReference type="RefSeq" id="WP_186855261.1">
    <property type="nucleotide sequence ID" value="NZ_JACOOY010000001.1"/>
</dbReference>
<keyword evidence="1" id="KW-0238">DNA-binding</keyword>
<dbReference type="Proteomes" id="UP000647235">
    <property type="component" value="Unassembled WGS sequence"/>
</dbReference>
<dbReference type="SMART" id="SM00530">
    <property type="entry name" value="HTH_XRE"/>
    <property type="match status" value="1"/>
</dbReference>
<dbReference type="EMBL" id="JACOOY010000001">
    <property type="protein sequence ID" value="MBC5663910.1"/>
    <property type="molecule type" value="Genomic_DNA"/>
</dbReference>
<accession>A0ABR7ETF4</accession>
<dbReference type="InterPro" id="IPR001387">
    <property type="entry name" value="Cro/C1-type_HTH"/>
</dbReference>
<dbReference type="PROSITE" id="PS50943">
    <property type="entry name" value="HTH_CROC1"/>
    <property type="match status" value="1"/>
</dbReference>
<protein>
    <submittedName>
        <fullName evidence="4">Helix-turn-helix transcriptional regulator</fullName>
    </submittedName>
</protein>
<evidence type="ECO:0000313" key="4">
    <source>
        <dbReference type="EMBL" id="MBC5663910.1"/>
    </source>
</evidence>
<dbReference type="InterPro" id="IPR010982">
    <property type="entry name" value="Lambda_DNA-bd_dom_sf"/>
</dbReference>
<name>A0ABR7ETF4_9FIRM</name>
<dbReference type="CDD" id="cd00093">
    <property type="entry name" value="HTH_XRE"/>
    <property type="match status" value="1"/>
</dbReference>
<evidence type="ECO:0000256" key="1">
    <source>
        <dbReference type="ARBA" id="ARBA00023125"/>
    </source>
</evidence>
<dbReference type="PANTHER" id="PTHR46558">
    <property type="entry name" value="TRACRIPTIONAL REGULATORY PROTEIN-RELATED-RELATED"/>
    <property type="match status" value="1"/>
</dbReference>
<feature type="domain" description="HTH cro/C1-type" evidence="3">
    <location>
        <begin position="7"/>
        <end position="61"/>
    </location>
</feature>
<evidence type="ECO:0000259" key="3">
    <source>
        <dbReference type="PROSITE" id="PS50943"/>
    </source>
</evidence>
<dbReference type="Pfam" id="PF01381">
    <property type="entry name" value="HTH_3"/>
    <property type="match status" value="1"/>
</dbReference>
<dbReference type="SUPFAM" id="SSF47413">
    <property type="entry name" value="lambda repressor-like DNA-binding domains"/>
    <property type="match status" value="1"/>
</dbReference>
<evidence type="ECO:0000256" key="2">
    <source>
        <dbReference type="SAM" id="MobiDB-lite"/>
    </source>
</evidence>
<gene>
    <name evidence="4" type="ORF">H8S07_01225</name>
</gene>
<keyword evidence="5" id="KW-1185">Reference proteome</keyword>
<organism evidence="4 5">
    <name type="scientific">Dorea hominis</name>
    <dbReference type="NCBI Taxonomy" id="2763040"/>
    <lineage>
        <taxon>Bacteria</taxon>
        <taxon>Bacillati</taxon>
        <taxon>Bacillota</taxon>
        <taxon>Clostridia</taxon>
        <taxon>Lachnospirales</taxon>
        <taxon>Lachnospiraceae</taxon>
        <taxon>Dorea</taxon>
    </lineage>
</organism>
<dbReference type="PANTHER" id="PTHR46558:SF4">
    <property type="entry name" value="DNA-BIDING PHAGE PROTEIN"/>
    <property type="match status" value="1"/>
</dbReference>
<dbReference type="Gene3D" id="1.10.260.40">
    <property type="entry name" value="lambda repressor-like DNA-binding domains"/>
    <property type="match status" value="1"/>
</dbReference>
<proteinExistence type="predicted"/>
<reference evidence="4 5" key="1">
    <citation type="submission" date="2020-08" db="EMBL/GenBank/DDBJ databases">
        <title>Genome public.</title>
        <authorList>
            <person name="Liu C."/>
            <person name="Sun Q."/>
        </authorList>
    </citation>
    <scope>NUCLEOTIDE SEQUENCE [LARGE SCALE GENOMIC DNA]</scope>
    <source>
        <strain evidence="4 5">NSJ-36</strain>
    </source>
</reference>
<evidence type="ECO:0000313" key="5">
    <source>
        <dbReference type="Proteomes" id="UP000647235"/>
    </source>
</evidence>
<sequence>MSVGSRIRELRESKDISRSELAEAIGVTVGAVSNYENEVSSPKEPILFKIMKALKCDANYLFQDSINFPNMDLTVSVAERDLIKKYRDLDSFGQETVSYILNRESERVKNIQKILCRSFSTNEPSYLMTDAAQPRTDISVPEDEDTSDDDIMSAEDF</sequence>
<feature type="compositionally biased region" description="Acidic residues" evidence="2">
    <location>
        <begin position="140"/>
        <end position="157"/>
    </location>
</feature>